<dbReference type="Pfam" id="PF13410">
    <property type="entry name" value="GST_C_2"/>
    <property type="match status" value="1"/>
</dbReference>
<proteinExistence type="predicted"/>
<dbReference type="Gene3D" id="3.40.30.10">
    <property type="entry name" value="Glutaredoxin"/>
    <property type="match status" value="1"/>
</dbReference>
<keyword evidence="3" id="KW-1185">Reference proteome</keyword>
<dbReference type="EMBL" id="JABWMH010000005">
    <property type="protein sequence ID" value="NVD29191.1"/>
    <property type="molecule type" value="Genomic_DNA"/>
</dbReference>
<organism evidence="2 3">
    <name type="scientific">Parasphingorhabdus flavimaris</name>
    <dbReference type="NCBI Taxonomy" id="266812"/>
    <lineage>
        <taxon>Bacteria</taxon>
        <taxon>Pseudomonadati</taxon>
        <taxon>Pseudomonadota</taxon>
        <taxon>Alphaproteobacteria</taxon>
        <taxon>Sphingomonadales</taxon>
        <taxon>Sphingomonadaceae</taxon>
        <taxon>Parasphingorhabdus</taxon>
    </lineage>
</organism>
<dbReference type="RefSeq" id="WP_176280646.1">
    <property type="nucleotide sequence ID" value="NZ_JABWMH010000005.1"/>
</dbReference>
<comment type="caution">
    <text evidence="2">The sequence shown here is derived from an EMBL/GenBank/DDBJ whole genome shotgun (WGS) entry which is preliminary data.</text>
</comment>
<dbReference type="CDD" id="cd00299">
    <property type="entry name" value="GST_C_family"/>
    <property type="match status" value="1"/>
</dbReference>
<dbReference type="InterPro" id="IPR036249">
    <property type="entry name" value="Thioredoxin-like_sf"/>
</dbReference>
<dbReference type="InterPro" id="IPR036282">
    <property type="entry name" value="Glutathione-S-Trfase_C_sf"/>
</dbReference>
<sequence>MAHKLYAAPLSLYSGKARAYLDWKGVDYEEILSSTDVYKRIIVPKVGRPVIPVMETEEGETLQDTTLIIDHYEATIGGPSVYPETPKQRLAALLLELFGDEWLVIPAMHYRWNYNEEWVYGEFGATAAPDASKEEQLAIGRERGANFKGFCPVLGINPQTIPAIEAGYEALLADLDAHFSVHDYLFGSRPSIGDYGLIGPLYAHLYRDPASGAIMKRLAPRVAAWVERMVDVQAPLSGEFLPNDEVPETLIPVLERMMDEQMPFLQTTADMLASWSEANPETELPRAVGMAEFTIEGVSGQRIAAPFSLWMLQRALDYYRGLEGGDKSAADEFLSTVNGASTFRNFTMERPLRFENFRLSLG</sequence>
<dbReference type="InterPro" id="IPR004045">
    <property type="entry name" value="Glutathione_S-Trfase_N"/>
</dbReference>
<dbReference type="Gene3D" id="1.20.1050.10">
    <property type="match status" value="2"/>
</dbReference>
<reference evidence="2 3" key="1">
    <citation type="submission" date="2020-06" db="EMBL/GenBank/DDBJ databases">
        <authorList>
            <person name="Kim S.-J."/>
            <person name="Park S.-J."/>
        </authorList>
    </citation>
    <scope>NUCLEOTIDE SEQUENCE [LARGE SCALE GENOMIC DNA]</scope>
    <source>
        <strain evidence="2 3">SW-151</strain>
    </source>
</reference>
<dbReference type="SUPFAM" id="SSF47616">
    <property type="entry name" value="GST C-terminal domain-like"/>
    <property type="match status" value="1"/>
</dbReference>
<evidence type="ECO:0000313" key="2">
    <source>
        <dbReference type="EMBL" id="NVD29191.1"/>
    </source>
</evidence>
<dbReference type="Pfam" id="PF13417">
    <property type="entry name" value="GST_N_3"/>
    <property type="match status" value="1"/>
</dbReference>
<dbReference type="SUPFAM" id="SSF52833">
    <property type="entry name" value="Thioredoxin-like"/>
    <property type="match status" value="1"/>
</dbReference>
<accession>A0ABX2N644</accession>
<dbReference type="Proteomes" id="UP000652427">
    <property type="component" value="Unassembled WGS sequence"/>
</dbReference>
<evidence type="ECO:0000313" key="3">
    <source>
        <dbReference type="Proteomes" id="UP000652427"/>
    </source>
</evidence>
<name>A0ABX2N644_9SPHN</name>
<gene>
    <name evidence="2" type="ORF">HUO14_14930</name>
</gene>
<protein>
    <submittedName>
        <fullName evidence="2">Glutathione S-transferase</fullName>
    </submittedName>
</protein>
<evidence type="ECO:0000259" key="1">
    <source>
        <dbReference type="Pfam" id="PF13417"/>
    </source>
</evidence>
<feature type="domain" description="GST N-terminal" evidence="1">
    <location>
        <begin position="5"/>
        <end position="79"/>
    </location>
</feature>